<dbReference type="STRING" id="330734.ABA45_00325"/>
<keyword evidence="5 14" id="KW-0808">Transferase</keyword>
<dbReference type="EMBL" id="CP011494">
    <property type="protein sequence ID" value="AKO51053.1"/>
    <property type="molecule type" value="Genomic_DNA"/>
</dbReference>
<comment type="subcellular location">
    <subcellularLocation>
        <location evidence="1 14">Cell membrane</location>
        <topology evidence="1 14">Multi-pass membrane protein</topology>
    </subcellularLocation>
</comment>
<evidence type="ECO:0000256" key="14">
    <source>
        <dbReference type="HAMAP-Rule" id="MF_00154"/>
    </source>
</evidence>
<evidence type="ECO:0000256" key="9">
    <source>
        <dbReference type="ARBA" id="ARBA00023136"/>
    </source>
</evidence>
<accession>A0A0H4HZL9</accession>
<evidence type="ECO:0000256" key="11">
    <source>
        <dbReference type="ARBA" id="ARBA00040810"/>
    </source>
</evidence>
<evidence type="ECO:0000256" key="1">
    <source>
        <dbReference type="ARBA" id="ARBA00004651"/>
    </source>
</evidence>
<feature type="transmembrane region" description="Helical" evidence="14">
    <location>
        <begin position="54"/>
        <end position="73"/>
    </location>
</feature>
<comment type="catalytic activity">
    <reaction evidence="13 14">
        <text>heme b + (2E,6E)-farnesyl diphosphate + H2O = Fe(II)-heme o + diphosphate</text>
        <dbReference type="Rhea" id="RHEA:28070"/>
        <dbReference type="ChEBI" id="CHEBI:15377"/>
        <dbReference type="ChEBI" id="CHEBI:33019"/>
        <dbReference type="ChEBI" id="CHEBI:60344"/>
        <dbReference type="ChEBI" id="CHEBI:60530"/>
        <dbReference type="ChEBI" id="CHEBI:175763"/>
        <dbReference type="EC" id="2.5.1.141"/>
    </reaction>
</comment>
<keyword evidence="6 14" id="KW-0812">Transmembrane</keyword>
<feature type="transmembrane region" description="Helical" evidence="14">
    <location>
        <begin position="79"/>
        <end position="100"/>
    </location>
</feature>
<feature type="transmembrane region" description="Helical" evidence="14">
    <location>
        <begin position="200"/>
        <end position="223"/>
    </location>
</feature>
<dbReference type="AlphaFoldDB" id="A0A0H4HZL9"/>
<dbReference type="RefSeq" id="WP_048383513.1">
    <property type="nucleotide sequence ID" value="NZ_CP011494.1"/>
</dbReference>
<dbReference type="GO" id="GO:0048034">
    <property type="term" value="P:heme O biosynthetic process"/>
    <property type="evidence" value="ECO:0007669"/>
    <property type="project" value="UniProtKB-UniRule"/>
</dbReference>
<dbReference type="Gene3D" id="1.10.357.140">
    <property type="entry name" value="UbiA prenyltransferase"/>
    <property type="match status" value="1"/>
</dbReference>
<keyword evidence="9 14" id="KW-0472">Membrane</keyword>
<dbReference type="FunFam" id="1.10.357.140:FF:000001">
    <property type="entry name" value="Protoheme IX farnesyltransferase"/>
    <property type="match status" value="1"/>
</dbReference>
<sequence length="326" mass="34924">MSEQANVLPVPANAIGNSLGNSLGNTVDNSVGHSAGNRAAADWRDYLELTKPKVVAMMILTSVIGMLLAVSGLPSLQVLVFGNAGIALLAGAAAVINHVVDQKVDIVMARTHKRPVATGRISAAEGLLFAGVLALSGMVILMLLVNSLTAWLTLASLVGYAGVYTLFLKRATPQNIVIGGLAGAMPPLLGWTAVTGQVDGHALLLVLIIFAWTPPHFWALAIHRKEEYAKARIPMLPVTHGNHYTELHILLYTIILLAVSLLPFVTGMSGMIYLIGALVLGSRFLQYAIRLLRDDDRSVALDTFKYSITYLMALFVILLVDHYAII</sequence>
<dbReference type="NCBIfam" id="NF003349">
    <property type="entry name" value="PRK04375.1-2"/>
    <property type="match status" value="1"/>
</dbReference>
<dbReference type="GO" id="GO:0008495">
    <property type="term" value="F:protoheme IX farnesyltransferase activity"/>
    <property type="evidence" value="ECO:0007669"/>
    <property type="project" value="UniProtKB-UniRule"/>
</dbReference>
<dbReference type="NCBIfam" id="TIGR01473">
    <property type="entry name" value="cyoE_ctaB"/>
    <property type="match status" value="1"/>
</dbReference>
<evidence type="ECO:0000313" key="15">
    <source>
        <dbReference type="EMBL" id="AKO51053.1"/>
    </source>
</evidence>
<feature type="transmembrane region" description="Helical" evidence="14">
    <location>
        <begin position="271"/>
        <end position="292"/>
    </location>
</feature>
<dbReference type="HAMAP" id="MF_00154">
    <property type="entry name" value="CyoE_CtaB"/>
    <property type="match status" value="1"/>
</dbReference>
<keyword evidence="7 14" id="KW-1133">Transmembrane helix</keyword>
<evidence type="ECO:0000256" key="3">
    <source>
        <dbReference type="ARBA" id="ARBA00012292"/>
    </source>
</evidence>
<proteinExistence type="inferred from homology"/>
<dbReference type="InterPro" id="IPR006369">
    <property type="entry name" value="Protohaem_IX_farnesylTrfase"/>
</dbReference>
<dbReference type="PANTHER" id="PTHR43448">
    <property type="entry name" value="PROTOHEME IX FARNESYLTRANSFERASE, MITOCHONDRIAL"/>
    <property type="match status" value="1"/>
</dbReference>
<dbReference type="PANTHER" id="PTHR43448:SF7">
    <property type="entry name" value="4-HYDROXYBENZOATE SOLANESYLTRANSFERASE"/>
    <property type="match status" value="1"/>
</dbReference>
<comment type="miscellaneous">
    <text evidence="14">Carbon 2 of the heme B porphyrin ring is defined according to the Fischer nomenclature.</text>
</comment>
<gene>
    <name evidence="14" type="primary">cyoE</name>
    <name evidence="15" type="ORF">ABA45_00325</name>
</gene>
<evidence type="ECO:0000256" key="7">
    <source>
        <dbReference type="ARBA" id="ARBA00022989"/>
    </source>
</evidence>
<feature type="transmembrane region" description="Helical" evidence="14">
    <location>
        <begin position="304"/>
        <end position="325"/>
    </location>
</feature>
<dbReference type="CDD" id="cd13957">
    <property type="entry name" value="PT_UbiA_Cox10"/>
    <property type="match status" value="1"/>
</dbReference>
<dbReference type="InterPro" id="IPR000537">
    <property type="entry name" value="UbiA_prenyltransferase"/>
</dbReference>
<evidence type="ECO:0000256" key="6">
    <source>
        <dbReference type="ARBA" id="ARBA00022692"/>
    </source>
</evidence>
<comment type="function">
    <text evidence="14">Converts heme B (protoheme IX) to heme O by substitution of the vinyl group on carbon 2 of heme B porphyrin ring with a hydroxyethyl farnesyl side group.</text>
</comment>
<comment type="similarity">
    <text evidence="14">Belongs to the UbiA prenyltransferase family. Protoheme IX farnesyltransferase subfamily.</text>
</comment>
<evidence type="ECO:0000256" key="10">
    <source>
        <dbReference type="ARBA" id="ARBA00030253"/>
    </source>
</evidence>
<keyword evidence="16" id="KW-1185">Reference proteome</keyword>
<name>A0A0H4HZL9_9GAMM</name>
<feature type="transmembrane region" description="Helical" evidence="14">
    <location>
        <begin position="175"/>
        <end position="194"/>
    </location>
</feature>
<dbReference type="EC" id="2.5.1.141" evidence="3 14"/>
<evidence type="ECO:0000256" key="2">
    <source>
        <dbReference type="ARBA" id="ARBA00004919"/>
    </source>
</evidence>
<keyword evidence="8 14" id="KW-0350">Heme biosynthesis</keyword>
<dbReference type="Proteomes" id="UP000036406">
    <property type="component" value="Chromosome"/>
</dbReference>
<dbReference type="Pfam" id="PF01040">
    <property type="entry name" value="UbiA"/>
    <property type="match status" value="1"/>
</dbReference>
<dbReference type="GO" id="GO:0005886">
    <property type="term" value="C:plasma membrane"/>
    <property type="evidence" value="ECO:0007669"/>
    <property type="project" value="UniProtKB-SubCell"/>
</dbReference>
<evidence type="ECO:0000256" key="12">
    <source>
        <dbReference type="ARBA" id="ARBA00042475"/>
    </source>
</evidence>
<dbReference type="KEGG" id="mpq:ABA45_00325"/>
<protein>
    <recommendedName>
        <fullName evidence="11 14">Protoheme IX farnesyltransferase</fullName>
        <ecNumber evidence="3 14">2.5.1.141</ecNumber>
    </recommendedName>
    <alternativeName>
        <fullName evidence="12 14">Heme B farnesyltransferase</fullName>
    </alternativeName>
    <alternativeName>
        <fullName evidence="10 14">Heme O synthase</fullName>
    </alternativeName>
</protein>
<keyword evidence="4 14" id="KW-1003">Cell membrane</keyword>
<comment type="pathway">
    <text evidence="2 14">Porphyrin-containing compound metabolism; heme O biosynthesis; heme O from protoheme: step 1/1.</text>
</comment>
<evidence type="ECO:0000256" key="8">
    <source>
        <dbReference type="ARBA" id="ARBA00023133"/>
    </source>
</evidence>
<dbReference type="UniPathway" id="UPA00834">
    <property type="reaction ID" value="UER00712"/>
</dbReference>
<dbReference type="InterPro" id="IPR044878">
    <property type="entry name" value="UbiA_sf"/>
</dbReference>
<feature type="transmembrane region" description="Helical" evidence="14">
    <location>
        <begin position="244"/>
        <end position="265"/>
    </location>
</feature>
<feature type="transmembrane region" description="Helical" evidence="14">
    <location>
        <begin position="121"/>
        <end position="144"/>
    </location>
</feature>
<evidence type="ECO:0000256" key="5">
    <source>
        <dbReference type="ARBA" id="ARBA00022679"/>
    </source>
</evidence>
<reference evidence="15 16" key="1">
    <citation type="submission" date="2015-05" db="EMBL/GenBank/DDBJ databases">
        <title>Complete genome of Marinobacter psychrophilus strain 20041T isolated from sea-ice of the Canadian Basin.</title>
        <authorList>
            <person name="Song L."/>
            <person name="Ren L."/>
            <person name="Yu Y."/>
            <person name="Wang X."/>
        </authorList>
    </citation>
    <scope>NUCLEOTIDE SEQUENCE [LARGE SCALE GENOMIC DNA]</scope>
    <source>
        <strain evidence="15 16">20041</strain>
    </source>
</reference>
<evidence type="ECO:0000256" key="4">
    <source>
        <dbReference type="ARBA" id="ARBA00022475"/>
    </source>
</evidence>
<organism evidence="15 16">
    <name type="scientific">Marinobacter psychrophilus</name>
    <dbReference type="NCBI Taxonomy" id="330734"/>
    <lineage>
        <taxon>Bacteria</taxon>
        <taxon>Pseudomonadati</taxon>
        <taxon>Pseudomonadota</taxon>
        <taxon>Gammaproteobacteria</taxon>
        <taxon>Pseudomonadales</taxon>
        <taxon>Marinobacteraceae</taxon>
        <taxon>Marinobacter</taxon>
    </lineage>
</organism>
<feature type="transmembrane region" description="Helical" evidence="14">
    <location>
        <begin position="150"/>
        <end position="168"/>
    </location>
</feature>
<evidence type="ECO:0000256" key="13">
    <source>
        <dbReference type="ARBA" id="ARBA00047690"/>
    </source>
</evidence>
<evidence type="ECO:0000313" key="16">
    <source>
        <dbReference type="Proteomes" id="UP000036406"/>
    </source>
</evidence>
<dbReference type="PATRIC" id="fig|330734.3.peg.68"/>